<sequence length="362" mass="41528">MEMSTSTFFADQQRLQLDLQDVSARTLARIFELQYSGDREYFQSTNLMLGREPRCQVDIEDTQPYKSCEPNLQKSKVWLAKWPVSVSDDGSKALISMPALSLDDLDRRGNINIWRVETWLIFQRMAAHLHTKTKFLDYDKLIDEHNFTFIASVKNTVSRELYRLVDLPNIPVLDTQLRLGCFGKSSFNNIAVLKNRENGQVLAEQVLQMVLINKEERAPATIPAWWTDKYASHMSRSAQSLKVAPLQIPQHGCHDYQITVTWANTDAQLHTSYPSLMSFCLDAAMDGVVKKHFSQFHGDILNYHVKTMQISCMGESHAGDVLDIKTWEDEIDPYLLLIAVSCRGKDVFQCSLRYHEPLKSKC</sequence>
<dbReference type="AlphaFoldDB" id="R7U8Z0"/>
<dbReference type="InterPro" id="IPR029069">
    <property type="entry name" value="HotDog_dom_sf"/>
</dbReference>
<dbReference type="HOGENOM" id="CLU_065441_0_0_1"/>
<dbReference type="PANTHER" id="PTHR34487">
    <property type="entry name" value="ACYL-ACP THIOESTERASE"/>
    <property type="match status" value="1"/>
</dbReference>
<dbReference type="Gene3D" id="3.10.129.10">
    <property type="entry name" value="Hotdog Thioesterase"/>
    <property type="match status" value="1"/>
</dbReference>
<reference evidence="1 3" key="2">
    <citation type="journal article" date="2013" name="Nature">
        <title>Insights into bilaterian evolution from three spiralian genomes.</title>
        <authorList>
            <person name="Simakov O."/>
            <person name="Marletaz F."/>
            <person name="Cho S.J."/>
            <person name="Edsinger-Gonzales E."/>
            <person name="Havlak P."/>
            <person name="Hellsten U."/>
            <person name="Kuo D.H."/>
            <person name="Larsson T."/>
            <person name="Lv J."/>
            <person name="Arendt D."/>
            <person name="Savage R."/>
            <person name="Osoegawa K."/>
            <person name="de Jong P."/>
            <person name="Grimwood J."/>
            <person name="Chapman J.A."/>
            <person name="Shapiro H."/>
            <person name="Aerts A."/>
            <person name="Otillar R.P."/>
            <person name="Terry A.Y."/>
            <person name="Boore J.L."/>
            <person name="Grigoriev I.V."/>
            <person name="Lindberg D.R."/>
            <person name="Seaver E.C."/>
            <person name="Weisblat D.A."/>
            <person name="Putnam N.H."/>
            <person name="Rokhsar D.S."/>
        </authorList>
    </citation>
    <scope>NUCLEOTIDE SEQUENCE</scope>
    <source>
        <strain evidence="1 3">I ESC-2004</strain>
    </source>
</reference>
<reference evidence="3" key="1">
    <citation type="submission" date="2012-12" db="EMBL/GenBank/DDBJ databases">
        <authorList>
            <person name="Hellsten U."/>
            <person name="Grimwood J."/>
            <person name="Chapman J.A."/>
            <person name="Shapiro H."/>
            <person name="Aerts A."/>
            <person name="Otillar R.P."/>
            <person name="Terry A.Y."/>
            <person name="Boore J.L."/>
            <person name="Simakov O."/>
            <person name="Marletaz F."/>
            <person name="Cho S.-J."/>
            <person name="Edsinger-Gonzales E."/>
            <person name="Havlak P."/>
            <person name="Kuo D.-H."/>
            <person name="Larsson T."/>
            <person name="Lv J."/>
            <person name="Arendt D."/>
            <person name="Savage R."/>
            <person name="Osoegawa K."/>
            <person name="de Jong P."/>
            <person name="Lindberg D.R."/>
            <person name="Seaver E.C."/>
            <person name="Weisblat D.A."/>
            <person name="Putnam N.H."/>
            <person name="Grigoriev I.V."/>
            <person name="Rokhsar D.S."/>
        </authorList>
    </citation>
    <scope>NUCLEOTIDE SEQUENCE</scope>
    <source>
        <strain evidence="3">I ESC-2004</strain>
    </source>
</reference>
<evidence type="ECO:0000313" key="3">
    <source>
        <dbReference type="Proteomes" id="UP000014760"/>
    </source>
</evidence>
<dbReference type="EMBL" id="KB306751">
    <property type="protein sequence ID" value="ELT99595.1"/>
    <property type="molecule type" value="Genomic_DNA"/>
</dbReference>
<dbReference type="EMBL" id="AMQN01009993">
    <property type="status" value="NOT_ANNOTATED_CDS"/>
    <property type="molecule type" value="Genomic_DNA"/>
</dbReference>
<dbReference type="EnsemblMetazoa" id="CapteT201754">
    <property type="protein sequence ID" value="CapteP201754"/>
    <property type="gene ID" value="CapteG201754"/>
</dbReference>
<evidence type="ECO:0000313" key="1">
    <source>
        <dbReference type="EMBL" id="ELT99595.1"/>
    </source>
</evidence>
<accession>R7U8Z0</accession>
<gene>
    <name evidence="1" type="ORF">CAPTEDRAFT_201754</name>
</gene>
<organism evidence="1">
    <name type="scientific">Capitella teleta</name>
    <name type="common">Polychaete worm</name>
    <dbReference type="NCBI Taxonomy" id="283909"/>
    <lineage>
        <taxon>Eukaryota</taxon>
        <taxon>Metazoa</taxon>
        <taxon>Spiralia</taxon>
        <taxon>Lophotrochozoa</taxon>
        <taxon>Annelida</taxon>
        <taxon>Polychaeta</taxon>
        <taxon>Sedentaria</taxon>
        <taxon>Scolecida</taxon>
        <taxon>Capitellidae</taxon>
        <taxon>Capitella</taxon>
    </lineage>
</organism>
<dbReference type="OrthoDB" id="6278306at2759"/>
<dbReference type="Proteomes" id="UP000014760">
    <property type="component" value="Unassembled WGS sequence"/>
</dbReference>
<dbReference type="SUPFAM" id="SSF54637">
    <property type="entry name" value="Thioesterase/thiol ester dehydrase-isomerase"/>
    <property type="match status" value="1"/>
</dbReference>
<keyword evidence="3" id="KW-1185">Reference proteome</keyword>
<name>R7U8Z0_CAPTE</name>
<dbReference type="OMA" id="GEDICQM"/>
<protein>
    <submittedName>
        <fullName evidence="1 2">Uncharacterized protein</fullName>
    </submittedName>
</protein>
<evidence type="ECO:0000313" key="2">
    <source>
        <dbReference type="EnsemblMetazoa" id="CapteP201754"/>
    </source>
</evidence>
<proteinExistence type="predicted"/>
<dbReference type="EMBL" id="AMQN01009994">
    <property type="status" value="NOT_ANNOTATED_CDS"/>
    <property type="molecule type" value="Genomic_DNA"/>
</dbReference>
<dbReference type="PANTHER" id="PTHR34487:SF1">
    <property type="entry name" value="ACYL-ACP THIOESTERASE"/>
    <property type="match status" value="1"/>
</dbReference>
<reference evidence="2" key="3">
    <citation type="submission" date="2015-06" db="UniProtKB">
        <authorList>
            <consortium name="EnsemblMetazoa"/>
        </authorList>
    </citation>
    <scope>IDENTIFICATION</scope>
</reference>